<sequence length="139" mass="16273">MNKRRIITMVLLVYTLILAYWMLFAFGRGTNPNYMYNLRPFLTIRRFLRFSNFSFHVWVINLIGNVAVFIPFGIFIPISFSSKFIKTQIIFLSGLFILEVLQLVTRRGSFDIDDFILNTLGVTIGYLTYKILLKLNVVN</sequence>
<evidence type="ECO:0000256" key="1">
    <source>
        <dbReference type="SAM" id="Phobius"/>
    </source>
</evidence>
<dbReference type="EMBL" id="SLYC01000045">
    <property type="protein sequence ID" value="TCP97607.1"/>
    <property type="molecule type" value="Genomic_DNA"/>
</dbReference>
<comment type="caution">
    <text evidence="3">The sequence shown here is derived from an EMBL/GenBank/DDBJ whole genome shotgun (WGS) entry which is preliminary data.</text>
</comment>
<evidence type="ECO:0000259" key="2">
    <source>
        <dbReference type="Pfam" id="PF04892"/>
    </source>
</evidence>
<feature type="domain" description="VanZ-like" evidence="2">
    <location>
        <begin position="12"/>
        <end position="132"/>
    </location>
</feature>
<accession>A0A4R2T3Q1</accession>
<keyword evidence="4" id="KW-1185">Reference proteome</keyword>
<keyword evidence="1" id="KW-0812">Transmembrane</keyword>
<name>A0A4R2T3Q1_9FIRM</name>
<keyword evidence="1" id="KW-1133">Transmembrane helix</keyword>
<dbReference type="PANTHER" id="PTHR36834">
    <property type="entry name" value="MEMBRANE PROTEIN-RELATED"/>
    <property type="match status" value="1"/>
</dbReference>
<dbReference type="RefSeq" id="WP_207667924.1">
    <property type="nucleotide sequence ID" value="NZ_SLYC01000045.1"/>
</dbReference>
<dbReference type="Proteomes" id="UP000295504">
    <property type="component" value="Unassembled WGS sequence"/>
</dbReference>
<feature type="transmembrane region" description="Helical" evidence="1">
    <location>
        <begin position="84"/>
        <end position="103"/>
    </location>
</feature>
<feature type="transmembrane region" description="Helical" evidence="1">
    <location>
        <begin position="115"/>
        <end position="133"/>
    </location>
</feature>
<organism evidence="3 4">
    <name type="scientific">Serpentinicella alkaliphila</name>
    <dbReference type="NCBI Taxonomy" id="1734049"/>
    <lineage>
        <taxon>Bacteria</taxon>
        <taxon>Bacillati</taxon>
        <taxon>Bacillota</taxon>
        <taxon>Clostridia</taxon>
        <taxon>Peptostreptococcales</taxon>
        <taxon>Natronincolaceae</taxon>
        <taxon>Serpentinicella</taxon>
    </lineage>
</organism>
<dbReference type="InterPro" id="IPR006976">
    <property type="entry name" value="VanZ-like"/>
</dbReference>
<dbReference type="InterPro" id="IPR053150">
    <property type="entry name" value="Teicoplanin_resist-assoc"/>
</dbReference>
<evidence type="ECO:0000313" key="4">
    <source>
        <dbReference type="Proteomes" id="UP000295504"/>
    </source>
</evidence>
<proteinExistence type="predicted"/>
<reference evidence="3 4" key="1">
    <citation type="submission" date="2019-03" db="EMBL/GenBank/DDBJ databases">
        <title>Genomic Encyclopedia of Type Strains, Phase IV (KMG-IV): sequencing the most valuable type-strain genomes for metagenomic binning, comparative biology and taxonomic classification.</title>
        <authorList>
            <person name="Goeker M."/>
        </authorList>
    </citation>
    <scope>NUCLEOTIDE SEQUENCE [LARGE SCALE GENOMIC DNA]</scope>
    <source>
        <strain evidence="3 4">DSM 100013</strain>
    </source>
</reference>
<dbReference type="AlphaFoldDB" id="A0A4R2T3Q1"/>
<feature type="transmembrane region" description="Helical" evidence="1">
    <location>
        <begin position="55"/>
        <end position="78"/>
    </location>
</feature>
<gene>
    <name evidence="3" type="ORF">EDD79_104513</name>
</gene>
<protein>
    <submittedName>
        <fullName evidence="3">VanZ like protein</fullName>
    </submittedName>
</protein>
<feature type="transmembrane region" description="Helical" evidence="1">
    <location>
        <begin position="6"/>
        <end position="26"/>
    </location>
</feature>
<evidence type="ECO:0000313" key="3">
    <source>
        <dbReference type="EMBL" id="TCP97607.1"/>
    </source>
</evidence>
<dbReference type="PANTHER" id="PTHR36834:SF1">
    <property type="entry name" value="INTEGRAL MEMBRANE PROTEIN"/>
    <property type="match status" value="1"/>
</dbReference>
<dbReference type="Pfam" id="PF04892">
    <property type="entry name" value="VanZ"/>
    <property type="match status" value="1"/>
</dbReference>
<keyword evidence="1" id="KW-0472">Membrane</keyword>